<dbReference type="STRING" id="745820.SAMN04488053_101233"/>
<evidence type="ECO:0000313" key="2">
    <source>
        <dbReference type="EMBL" id="SDN24597.1"/>
    </source>
</evidence>
<organism evidence="2 3">
    <name type="scientific">Alkalicoccus daliensis</name>
    <dbReference type="NCBI Taxonomy" id="745820"/>
    <lineage>
        <taxon>Bacteria</taxon>
        <taxon>Bacillati</taxon>
        <taxon>Bacillota</taxon>
        <taxon>Bacilli</taxon>
        <taxon>Bacillales</taxon>
        <taxon>Bacillaceae</taxon>
        <taxon>Alkalicoccus</taxon>
    </lineage>
</organism>
<sequence length="172" mass="19411">MKWSIQQLQSFKNDGVLLDESVDVSEVKQVDREIRDISTVKVKGSGSISRDLATFHLKIEGTMTLPCARTLNDVEFPFAIDAIEAFQLSEGATFDEEDEVHELTSNTVDLLPFVQERILLEKPFRVFSEKSEGPAPHSGNGWKMQAEDADADQKKQVDPRLAKLENLFKKDE</sequence>
<dbReference type="AlphaFoldDB" id="A0A1G9ZU01"/>
<proteinExistence type="predicted"/>
<dbReference type="Proteomes" id="UP000198778">
    <property type="component" value="Unassembled WGS sequence"/>
</dbReference>
<reference evidence="3" key="1">
    <citation type="submission" date="2016-10" db="EMBL/GenBank/DDBJ databases">
        <authorList>
            <person name="Varghese N."/>
            <person name="Submissions S."/>
        </authorList>
    </citation>
    <scope>NUCLEOTIDE SEQUENCE [LARGE SCALE GENOMIC DNA]</scope>
    <source>
        <strain evidence="3">CGMCC 1.10369</strain>
    </source>
</reference>
<dbReference type="InterPro" id="IPR003772">
    <property type="entry name" value="YceD"/>
</dbReference>
<feature type="region of interest" description="Disordered" evidence="1">
    <location>
        <begin position="129"/>
        <end position="172"/>
    </location>
</feature>
<gene>
    <name evidence="2" type="ORF">SAMN04488053_101233</name>
</gene>
<evidence type="ECO:0008006" key="4">
    <source>
        <dbReference type="Google" id="ProtNLM"/>
    </source>
</evidence>
<evidence type="ECO:0000256" key="1">
    <source>
        <dbReference type="SAM" id="MobiDB-lite"/>
    </source>
</evidence>
<keyword evidence="3" id="KW-1185">Reference proteome</keyword>
<dbReference type="OrthoDB" id="9790372at2"/>
<dbReference type="EMBL" id="FNIL01000001">
    <property type="protein sequence ID" value="SDN24597.1"/>
    <property type="molecule type" value="Genomic_DNA"/>
</dbReference>
<dbReference type="Pfam" id="PF02620">
    <property type="entry name" value="YceD"/>
    <property type="match status" value="1"/>
</dbReference>
<feature type="compositionally biased region" description="Basic and acidic residues" evidence="1">
    <location>
        <begin position="151"/>
        <end position="172"/>
    </location>
</feature>
<dbReference type="RefSeq" id="WP_090839754.1">
    <property type="nucleotide sequence ID" value="NZ_FNIL01000001.1"/>
</dbReference>
<accession>A0A1G9ZU01</accession>
<evidence type="ECO:0000313" key="3">
    <source>
        <dbReference type="Proteomes" id="UP000198778"/>
    </source>
</evidence>
<protein>
    <recommendedName>
        <fullName evidence="4">DUF177 domain-containing protein</fullName>
    </recommendedName>
</protein>
<name>A0A1G9ZU01_9BACI</name>